<keyword evidence="3" id="KW-1133">Transmembrane helix</keyword>
<comment type="caution">
    <text evidence="5">The sequence shown here is derived from an EMBL/GenBank/DDBJ whole genome shotgun (WGS) entry which is preliminary data.</text>
</comment>
<evidence type="ECO:0000259" key="4">
    <source>
        <dbReference type="Pfam" id="PF00361"/>
    </source>
</evidence>
<proteinExistence type="predicted"/>
<feature type="transmembrane region" description="Helical" evidence="3">
    <location>
        <begin position="114"/>
        <end position="133"/>
    </location>
</feature>
<keyword evidence="6" id="KW-1185">Reference proteome</keyword>
<feature type="transmembrane region" description="Helical" evidence="3">
    <location>
        <begin position="215"/>
        <end position="236"/>
    </location>
</feature>
<feature type="transmembrane region" description="Helical" evidence="3">
    <location>
        <begin position="177"/>
        <end position="203"/>
    </location>
</feature>
<evidence type="ECO:0000256" key="3">
    <source>
        <dbReference type="SAM" id="Phobius"/>
    </source>
</evidence>
<evidence type="ECO:0000256" key="1">
    <source>
        <dbReference type="ARBA" id="ARBA00012944"/>
    </source>
</evidence>
<dbReference type="PANTHER" id="PTHR43373:SF1">
    <property type="entry name" value="NA(+)_H(+) ANTIPORTER SUBUNIT A"/>
    <property type="match status" value="1"/>
</dbReference>
<dbReference type="InterPro" id="IPR050616">
    <property type="entry name" value="CPA3_Na-H_Antiporter_A"/>
</dbReference>
<sequence>MCFCVVVVVLSKRAAFPFVSWLLEAMRAPTPVSALVHSSTLVAAGCGVGYGCDCGKLFCYDFYYWFVCYWFWRLEEAGSTLNKKKNSMMFAIFFLGWSTPSVSSTIVSWCCQVLCGLPFLGVFFSKHLFFFAISWYNIFFGVVCFLGLVLSFCYSVRLFLLCVVGRSGYGLRLDKNFFFVVLKIPVFSGLNLFLIIGVSLGIIVSYTPSTLGGGWIINLMGMDKCVYLFRCFYGLIRNIGLICHYR</sequence>
<organism evidence="5 6">
    <name type="scientific">Protopolystoma xenopodis</name>
    <dbReference type="NCBI Taxonomy" id="117903"/>
    <lineage>
        <taxon>Eukaryota</taxon>
        <taxon>Metazoa</taxon>
        <taxon>Spiralia</taxon>
        <taxon>Lophotrochozoa</taxon>
        <taxon>Platyhelminthes</taxon>
        <taxon>Monogenea</taxon>
        <taxon>Polyopisthocotylea</taxon>
        <taxon>Polystomatidea</taxon>
        <taxon>Polystomatidae</taxon>
        <taxon>Protopolystoma</taxon>
    </lineage>
</organism>
<dbReference type="Pfam" id="PF00361">
    <property type="entry name" value="Proton_antipo_M"/>
    <property type="match status" value="1"/>
</dbReference>
<dbReference type="InterPro" id="IPR001750">
    <property type="entry name" value="ND/Mrp_TM"/>
</dbReference>
<dbReference type="EMBL" id="CAAALY010008970">
    <property type="protein sequence ID" value="VEL10422.1"/>
    <property type="molecule type" value="Genomic_DNA"/>
</dbReference>
<accession>A0A3S5FC57</accession>
<dbReference type="GO" id="GO:0008137">
    <property type="term" value="F:NADH dehydrogenase (ubiquinone) activity"/>
    <property type="evidence" value="ECO:0007669"/>
    <property type="project" value="UniProtKB-EC"/>
</dbReference>
<dbReference type="EC" id="7.1.1.2" evidence="1"/>
<feature type="transmembrane region" description="Helical" evidence="3">
    <location>
        <begin position="88"/>
        <end position="107"/>
    </location>
</feature>
<evidence type="ECO:0000313" key="6">
    <source>
        <dbReference type="Proteomes" id="UP000784294"/>
    </source>
</evidence>
<reference evidence="5" key="1">
    <citation type="submission" date="2018-11" db="EMBL/GenBank/DDBJ databases">
        <authorList>
            <consortium name="Pathogen Informatics"/>
        </authorList>
    </citation>
    <scope>NUCLEOTIDE SEQUENCE</scope>
</reference>
<evidence type="ECO:0000256" key="2">
    <source>
        <dbReference type="ARBA" id="ARBA00049551"/>
    </source>
</evidence>
<name>A0A3S5FC57_9PLAT</name>
<protein>
    <recommendedName>
        <fullName evidence="1">NADH:ubiquinone reductase (H(+)-translocating)</fullName>
        <ecNumber evidence="1">7.1.1.2</ecNumber>
    </recommendedName>
</protein>
<comment type="catalytic activity">
    <reaction evidence="2">
        <text>a ubiquinone + NADH + 5 H(+)(in) = a ubiquinol + NAD(+) + 4 H(+)(out)</text>
        <dbReference type="Rhea" id="RHEA:29091"/>
        <dbReference type="Rhea" id="RHEA-COMP:9565"/>
        <dbReference type="Rhea" id="RHEA-COMP:9566"/>
        <dbReference type="ChEBI" id="CHEBI:15378"/>
        <dbReference type="ChEBI" id="CHEBI:16389"/>
        <dbReference type="ChEBI" id="CHEBI:17976"/>
        <dbReference type="ChEBI" id="CHEBI:57540"/>
        <dbReference type="ChEBI" id="CHEBI:57945"/>
        <dbReference type="EC" id="7.1.1.2"/>
    </reaction>
</comment>
<dbReference type="OrthoDB" id="10069788at2759"/>
<dbReference type="PANTHER" id="PTHR43373">
    <property type="entry name" value="NA(+)/H(+) ANTIPORTER SUBUNIT"/>
    <property type="match status" value="1"/>
</dbReference>
<dbReference type="PRINTS" id="PR01434">
    <property type="entry name" value="NADHDHGNASE5"/>
</dbReference>
<gene>
    <name evidence="5" type="ORF">PXEA_LOCUS3862</name>
</gene>
<keyword evidence="3" id="KW-0472">Membrane</keyword>
<dbReference type="AlphaFoldDB" id="A0A3S5FC57"/>
<evidence type="ECO:0000313" key="5">
    <source>
        <dbReference type="EMBL" id="VEL10422.1"/>
    </source>
</evidence>
<dbReference type="Proteomes" id="UP000784294">
    <property type="component" value="Unassembled WGS sequence"/>
</dbReference>
<keyword evidence="3" id="KW-0812">Transmembrane</keyword>
<feature type="domain" description="NADH:quinone oxidoreductase/Mrp antiporter transmembrane" evidence="4">
    <location>
        <begin position="3"/>
        <end position="46"/>
    </location>
</feature>
<feature type="transmembrane region" description="Helical" evidence="3">
    <location>
        <begin position="139"/>
        <end position="165"/>
    </location>
</feature>